<proteinExistence type="predicted"/>
<dbReference type="STRING" id="29170.A0A368FNP4"/>
<reference evidence="2 3" key="1">
    <citation type="submission" date="2014-10" db="EMBL/GenBank/DDBJ databases">
        <title>Draft genome of the hookworm Ancylostoma caninum.</title>
        <authorList>
            <person name="Mitreva M."/>
        </authorList>
    </citation>
    <scope>NUCLEOTIDE SEQUENCE [LARGE SCALE GENOMIC DNA]</scope>
    <source>
        <strain evidence="2 3">Baltimore</strain>
    </source>
</reference>
<protein>
    <submittedName>
        <fullName evidence="2">Uncharacterized protein</fullName>
    </submittedName>
</protein>
<evidence type="ECO:0000313" key="2">
    <source>
        <dbReference type="EMBL" id="RCN32460.1"/>
    </source>
</evidence>
<name>A0A368FNP4_ANCCA</name>
<dbReference type="Proteomes" id="UP000252519">
    <property type="component" value="Unassembled WGS sequence"/>
</dbReference>
<keyword evidence="1" id="KW-0175">Coiled coil</keyword>
<sequence length="137" mass="15584">MKVTAPNSDIPIFSREFLAYNKGREAKLRSLRREIKNAESEVEALQRTIEKMQAINNDYESEAADDEKVEKKADNIIECWMKVLREAMGNTMEEHNLQTPEETVEFLTKLANGDIQNKGVLQAVKKAVQSASFPLPE</sequence>
<evidence type="ECO:0000256" key="1">
    <source>
        <dbReference type="SAM" id="Coils"/>
    </source>
</evidence>
<keyword evidence="3" id="KW-1185">Reference proteome</keyword>
<dbReference type="EMBL" id="JOJR01001087">
    <property type="protein sequence ID" value="RCN32460.1"/>
    <property type="molecule type" value="Genomic_DNA"/>
</dbReference>
<dbReference type="OrthoDB" id="3213154at2759"/>
<feature type="coiled-coil region" evidence="1">
    <location>
        <begin position="21"/>
        <end position="62"/>
    </location>
</feature>
<gene>
    <name evidence="2" type="ORF">ANCCAN_21730</name>
</gene>
<organism evidence="2 3">
    <name type="scientific">Ancylostoma caninum</name>
    <name type="common">Dog hookworm</name>
    <dbReference type="NCBI Taxonomy" id="29170"/>
    <lineage>
        <taxon>Eukaryota</taxon>
        <taxon>Metazoa</taxon>
        <taxon>Ecdysozoa</taxon>
        <taxon>Nematoda</taxon>
        <taxon>Chromadorea</taxon>
        <taxon>Rhabditida</taxon>
        <taxon>Rhabditina</taxon>
        <taxon>Rhabditomorpha</taxon>
        <taxon>Strongyloidea</taxon>
        <taxon>Ancylostomatidae</taxon>
        <taxon>Ancylostomatinae</taxon>
        <taxon>Ancylostoma</taxon>
    </lineage>
</organism>
<accession>A0A368FNP4</accession>
<comment type="caution">
    <text evidence="2">The sequence shown here is derived from an EMBL/GenBank/DDBJ whole genome shotgun (WGS) entry which is preliminary data.</text>
</comment>
<dbReference type="AlphaFoldDB" id="A0A368FNP4"/>
<evidence type="ECO:0000313" key="3">
    <source>
        <dbReference type="Proteomes" id="UP000252519"/>
    </source>
</evidence>